<dbReference type="AlphaFoldDB" id="A0A2P2J9Q7"/>
<name>A0A2P2J9Q7_RHIMU</name>
<evidence type="ECO:0000313" key="1">
    <source>
        <dbReference type="EMBL" id="MBW90226.1"/>
    </source>
</evidence>
<dbReference type="EMBL" id="GGEC01009743">
    <property type="protein sequence ID" value="MBW90226.1"/>
    <property type="molecule type" value="Transcribed_RNA"/>
</dbReference>
<protein>
    <submittedName>
        <fullName evidence="1">Uncharacterized protein</fullName>
    </submittedName>
</protein>
<reference evidence="1" key="1">
    <citation type="submission" date="2018-02" db="EMBL/GenBank/DDBJ databases">
        <title>Rhizophora mucronata_Transcriptome.</title>
        <authorList>
            <person name="Meera S.P."/>
            <person name="Sreeshan A."/>
            <person name="Augustine A."/>
        </authorList>
    </citation>
    <scope>NUCLEOTIDE SEQUENCE</scope>
    <source>
        <tissue evidence="1">Leaf</tissue>
    </source>
</reference>
<proteinExistence type="predicted"/>
<organism evidence="1">
    <name type="scientific">Rhizophora mucronata</name>
    <name type="common">Asiatic mangrove</name>
    <dbReference type="NCBI Taxonomy" id="61149"/>
    <lineage>
        <taxon>Eukaryota</taxon>
        <taxon>Viridiplantae</taxon>
        <taxon>Streptophyta</taxon>
        <taxon>Embryophyta</taxon>
        <taxon>Tracheophyta</taxon>
        <taxon>Spermatophyta</taxon>
        <taxon>Magnoliopsida</taxon>
        <taxon>eudicotyledons</taxon>
        <taxon>Gunneridae</taxon>
        <taxon>Pentapetalae</taxon>
        <taxon>rosids</taxon>
        <taxon>fabids</taxon>
        <taxon>Malpighiales</taxon>
        <taxon>Rhizophoraceae</taxon>
        <taxon>Rhizophora</taxon>
    </lineage>
</organism>
<dbReference type="EMBL" id="GGEC01009744">
    <property type="protein sequence ID" value="MBW90227.1"/>
    <property type="molecule type" value="Transcribed_RNA"/>
</dbReference>
<accession>A0A2P2J9Q7</accession>
<sequence>MPPPPAGPFVYKAVNSLVNRTACSFNSNNPSMRSLISSIVASDEVLASMLVAFRLSSPIIYETIFLSTPGQTSSNHDLTKYSATLARFTHSCPP</sequence>